<feature type="region of interest" description="Disordered" evidence="13">
    <location>
        <begin position="480"/>
        <end position="538"/>
    </location>
</feature>
<dbReference type="GO" id="GO:0046872">
    <property type="term" value="F:metal ion binding"/>
    <property type="evidence" value="ECO:0007669"/>
    <property type="project" value="UniProtKB-KW"/>
</dbReference>
<evidence type="ECO:0000259" key="14">
    <source>
        <dbReference type="Pfam" id="PF00884"/>
    </source>
</evidence>
<feature type="compositionally biased region" description="Low complexity" evidence="13">
    <location>
        <begin position="1799"/>
        <end position="1821"/>
    </location>
</feature>
<dbReference type="Proteomes" id="UP000719412">
    <property type="component" value="Unassembled WGS sequence"/>
</dbReference>
<keyword evidence="11" id="KW-0333">Golgi apparatus</keyword>
<feature type="compositionally biased region" description="Acidic residues" evidence="13">
    <location>
        <begin position="1417"/>
        <end position="1460"/>
    </location>
</feature>
<feature type="region of interest" description="Disordered" evidence="13">
    <location>
        <begin position="1700"/>
        <end position="1761"/>
    </location>
</feature>
<keyword evidence="17" id="KW-1185">Reference proteome</keyword>
<dbReference type="GO" id="GO:0005783">
    <property type="term" value="C:endoplasmic reticulum"/>
    <property type="evidence" value="ECO:0007669"/>
    <property type="project" value="UniProtKB-SubCell"/>
</dbReference>
<evidence type="ECO:0000259" key="15">
    <source>
        <dbReference type="Pfam" id="PF12548"/>
    </source>
</evidence>
<dbReference type="GO" id="GO:0005539">
    <property type="term" value="F:glycosaminoglycan binding"/>
    <property type="evidence" value="ECO:0007669"/>
    <property type="project" value="TreeGrafter"/>
</dbReference>
<dbReference type="EMBL" id="JABDTM020028162">
    <property type="protein sequence ID" value="KAH0809404.1"/>
    <property type="molecule type" value="Genomic_DNA"/>
</dbReference>
<feature type="region of interest" description="Disordered" evidence="13">
    <location>
        <begin position="1"/>
        <end position="45"/>
    </location>
</feature>
<evidence type="ECO:0000313" key="16">
    <source>
        <dbReference type="EMBL" id="KAH0809404.1"/>
    </source>
</evidence>
<dbReference type="InterPro" id="IPR024609">
    <property type="entry name" value="Extracellular_sulfatase_C"/>
</dbReference>
<evidence type="ECO:0000256" key="7">
    <source>
        <dbReference type="ARBA" id="ARBA00022729"/>
    </source>
</evidence>
<dbReference type="Pfam" id="PF00884">
    <property type="entry name" value="Sulfatase"/>
    <property type="match status" value="1"/>
</dbReference>
<protein>
    <submittedName>
        <fullName evidence="16">Uncharacterized protein</fullName>
    </submittedName>
</protein>
<evidence type="ECO:0000256" key="1">
    <source>
        <dbReference type="ARBA" id="ARBA00001913"/>
    </source>
</evidence>
<comment type="cofactor">
    <cofactor evidence="1">
        <name>Ca(2+)</name>
        <dbReference type="ChEBI" id="CHEBI:29108"/>
    </cofactor>
</comment>
<dbReference type="GO" id="GO:0009986">
    <property type="term" value="C:cell surface"/>
    <property type="evidence" value="ECO:0007669"/>
    <property type="project" value="UniProtKB-SubCell"/>
</dbReference>
<feature type="region of interest" description="Disordered" evidence="13">
    <location>
        <begin position="1799"/>
        <end position="1829"/>
    </location>
</feature>
<organism evidence="16 17">
    <name type="scientific">Tenebrio molitor</name>
    <name type="common">Yellow mealworm beetle</name>
    <dbReference type="NCBI Taxonomy" id="7067"/>
    <lineage>
        <taxon>Eukaryota</taxon>
        <taxon>Metazoa</taxon>
        <taxon>Ecdysozoa</taxon>
        <taxon>Arthropoda</taxon>
        <taxon>Hexapoda</taxon>
        <taxon>Insecta</taxon>
        <taxon>Pterygota</taxon>
        <taxon>Neoptera</taxon>
        <taxon>Endopterygota</taxon>
        <taxon>Coleoptera</taxon>
        <taxon>Polyphaga</taxon>
        <taxon>Cucujiformia</taxon>
        <taxon>Tenebrionidae</taxon>
        <taxon>Tenebrio</taxon>
    </lineage>
</organism>
<dbReference type="Pfam" id="PF12548">
    <property type="entry name" value="DUF3740"/>
    <property type="match status" value="1"/>
</dbReference>
<accession>A0A8J6H7A2</accession>
<comment type="caution">
    <text evidence="16">The sequence shown here is derived from an EMBL/GenBank/DDBJ whole genome shotgun (WGS) entry which is preliminary data.</text>
</comment>
<dbReference type="PANTHER" id="PTHR43108">
    <property type="entry name" value="N-ACETYLGLUCOSAMINE-6-SULFATASE FAMILY MEMBER"/>
    <property type="match status" value="1"/>
</dbReference>
<dbReference type="GO" id="GO:0005795">
    <property type="term" value="C:Golgi stack"/>
    <property type="evidence" value="ECO:0007669"/>
    <property type="project" value="UniProtKB-SubCell"/>
</dbReference>
<evidence type="ECO:0000256" key="11">
    <source>
        <dbReference type="ARBA" id="ARBA00023034"/>
    </source>
</evidence>
<sequence>MADNNPGDDESPNPQQQQQQPRPGGGGGFRGRGGPGGRGGPRGRGGFMRGRYVGNCLKCVGLWFMKLLQGWTWRPSRPRRAHDAGTRRTERSAERPIPTRSCSLIISEKVKRMHLPLSNLKDSRICSNYVALRAVQVATHKVLVALLVVPGPQWVEEDPEVSAAGAWVHPKDPADVVWVEVQEWLPAVEDSAAPGVEAVAVSWARRNERQDNSDKEEDPDRRGHDLKTAIHKMALGKTDHKAMGEAVAGRQVATSNSLTTHSLMVKVKEATVDKEGVTEEDMVVDLVTVVARDNMTERVTRQHIRQEVIPTITARQEATAAAVQVAAADTAVSKATRTGAVVTVLPVDTDERVGFSNAVDTKMTSSVSSCLDRSSSVPHQNPCFPPTSSRETLRSDRKRPRIKSFDRRRASSEKTYIVCIPKLGRLAEKYSNYAGYRGLTNARKLIKSSWSSPHTKRQPIVTITPTMPFINHIFGKFRQDELHPSSQERAGATPRVRRSRRSLVLPPPISKGTPQQSQDHALEGKTLSSGFSKKSRTFRSTRDFRRPWISHSLAHLLHDFPQKTAPAECRLRQMHVMSELISETSLIAGSTTSDRSTTYGFCPVAAETMIGHRRTSTGVFAGFPRFLRVDSPSRTTGFPPASDLAIIGSVWAIRHSDISISTSPGYLPLILQFNHQSGPLTRSLKSRFGVRSLINRRDNGRFIAKVNNDKWRKCDFFGRRNRRGGRNKAPPTAVFCFVHMLLFAPAEGSNRFIVNNPRRPFTASLDVDNSSVYHPPERTRPGRHDLFVVVHCVRRVESDRWKDRISREALSIMNVRLRRAEGGIFIARSDMNDSGVEGDSEPFDEIMLTSSELDIIGVKKITDWLCTHAFNTQFGGKEKSTDALEKRDVAAPYREDKLRLIPVCKRANGVRVVGKWFELCADHVIALLPRNNTTTGAMISPATSLLLVLAAAAFATGDVFSQRRQRKGPVFAPSTSRERKPNIVLILTDDQDVELGSLNFMPKTLRAIRDQGAQFRHAYVTTPMCCPSRSSLLTGMYVHNHHVYTNNDNCSSTQWQATYETRSFATYLSNAGYRTGYFGKYLNKYNGSYVPPGWREWGGLIMNSKYYNYSINMNGKKIKHGFDYHKASCLLLIMIDYYPDLIANDSIAFLRQSKKNSAHKPVMLTMSFPAPHGPEDSAPQYSHLFFNVTTHHTPSYDYAPNPDKQWILQVTKKMQPIHKQFTDLLMTKRLQTLQSVDAAVQLVVEELEALGELDNTYIIYTSDHGYHLGQFGLIKVQAEDDFRFHGGRGERLRGPGVEPGTVVDDIVLNIDLAPTFLDIAGVEAPPHMDGRSVLPLFLNSKRKRLRWPDTFLIESSGRRETPYLDAKARTRTPSRRNVTTETPFSTIAPGDYSMATSPKHAETTTAATTTTRKVYESGEDLTLDSFADEEDDDLDDDDDDEVDADDDEIDGGYDDGDDEIYGYSNEANVTSKNLIRGEDNDMAVETRNFPANKLERLSVECALDEMKPPCRMNQKWYCVNDNGRWRKHKCKSAVHVPFNTNKSFRKCACFTEAGLVYRKIPMRNITRRHTRFDRIKRAPLRLKRDALDHVETAMKDVQGKLTDLKNANASLIEPNLATNTISEGGAGCVIINQGRVNCSTVIYQDRKSWRQSRHMIDNEIYQLKQKLEKLKEIRRHLKHTKPISGQADEDEDAQRNKTLRLESPEVNELSVPLEQEYGLSTEQYHPNTTKTKRKRKRPHDAEPQKPLKRPRVRAEGETTEGGARVELTTSGPYFGHSNPHRHHKYFGTTRDEVFSTVVPPSVRRRTTTPSTTTTPTTTTTPKPRSSEDVLPYHNVKYNDYCHCEPEAPPKSTDRDRFKDAKRKLKEDKLRRKLRKQRKKDQLEKECASERMNCFHHDKEHWKTAPMWTEGPFCFCMNANNNTYSCVRTINSTHNFLYCETASTSSSPRRSRTSTTSCGT</sequence>
<reference evidence="16" key="1">
    <citation type="journal article" date="2020" name="J Insects Food Feed">
        <title>The yellow mealworm (Tenebrio molitor) genome: a resource for the emerging insects as food and feed industry.</title>
        <authorList>
            <person name="Eriksson T."/>
            <person name="Andere A."/>
            <person name="Kelstrup H."/>
            <person name="Emery V."/>
            <person name="Picard C."/>
        </authorList>
    </citation>
    <scope>NUCLEOTIDE SEQUENCE</scope>
    <source>
        <strain evidence="16">Stoneville</strain>
        <tissue evidence="16">Whole head</tissue>
    </source>
</reference>
<keyword evidence="10" id="KW-0106">Calcium</keyword>
<keyword evidence="9" id="KW-0256">Endoplasmic reticulum</keyword>
<reference evidence="16" key="2">
    <citation type="submission" date="2021-08" db="EMBL/GenBank/DDBJ databases">
        <authorList>
            <person name="Eriksson T."/>
        </authorList>
    </citation>
    <scope>NUCLEOTIDE SEQUENCE</scope>
    <source>
        <strain evidence="16">Stoneville</strain>
        <tissue evidence="16">Whole head</tissue>
    </source>
</reference>
<feature type="domain" description="Extracellular sulfatase C-terminal" evidence="15">
    <location>
        <begin position="1557"/>
        <end position="1683"/>
    </location>
</feature>
<evidence type="ECO:0000256" key="8">
    <source>
        <dbReference type="ARBA" id="ARBA00022801"/>
    </source>
</evidence>
<evidence type="ECO:0000256" key="6">
    <source>
        <dbReference type="ARBA" id="ARBA00022723"/>
    </source>
</evidence>
<evidence type="ECO:0000256" key="5">
    <source>
        <dbReference type="ARBA" id="ARBA00008779"/>
    </source>
</evidence>
<feature type="region of interest" description="Disordered" evidence="13">
    <location>
        <begin position="1846"/>
        <end position="1881"/>
    </location>
</feature>
<feature type="region of interest" description="Disordered" evidence="13">
    <location>
        <begin position="75"/>
        <end position="96"/>
    </location>
</feature>
<keyword evidence="6" id="KW-0479">Metal-binding</keyword>
<feature type="compositionally biased region" description="Polar residues" evidence="13">
    <location>
        <begin position="1718"/>
        <end position="1727"/>
    </location>
</feature>
<name>A0A8J6H7A2_TENMO</name>
<feature type="compositionally biased region" description="Acidic residues" evidence="13">
    <location>
        <begin position="1"/>
        <end position="11"/>
    </location>
</feature>
<dbReference type="InterPro" id="IPR024607">
    <property type="entry name" value="Sulfatase_CS"/>
</dbReference>
<proteinExistence type="inferred from homology"/>
<dbReference type="InterPro" id="IPR000917">
    <property type="entry name" value="Sulfatase_N"/>
</dbReference>
<evidence type="ECO:0000313" key="17">
    <source>
        <dbReference type="Proteomes" id="UP000719412"/>
    </source>
</evidence>
<evidence type="ECO:0000256" key="13">
    <source>
        <dbReference type="SAM" id="MobiDB-lite"/>
    </source>
</evidence>
<evidence type="ECO:0000256" key="3">
    <source>
        <dbReference type="ARBA" id="ARBA00004241"/>
    </source>
</evidence>
<feature type="compositionally biased region" description="Gly residues" evidence="13">
    <location>
        <begin position="23"/>
        <end position="45"/>
    </location>
</feature>
<dbReference type="GO" id="GO:0008449">
    <property type="term" value="F:N-acetylglucosamine-6-sulfatase activity"/>
    <property type="evidence" value="ECO:0007669"/>
    <property type="project" value="TreeGrafter"/>
</dbReference>
<gene>
    <name evidence="16" type="ORF">GEV33_013389</name>
</gene>
<evidence type="ECO:0000256" key="12">
    <source>
        <dbReference type="ARBA" id="ARBA00023180"/>
    </source>
</evidence>
<comment type="subcellular location">
    <subcellularLocation>
        <location evidence="3">Cell surface</location>
    </subcellularLocation>
    <subcellularLocation>
        <location evidence="2">Endoplasmic reticulum</location>
    </subcellularLocation>
    <subcellularLocation>
        <location evidence="4">Golgi apparatus</location>
        <location evidence="4">Golgi stack</location>
    </subcellularLocation>
</comment>
<feature type="domain" description="Sulfatase N-terminal" evidence="14">
    <location>
        <begin position="981"/>
        <end position="1322"/>
    </location>
</feature>
<dbReference type="Gene3D" id="3.40.720.10">
    <property type="entry name" value="Alkaline Phosphatase, subunit A"/>
    <property type="match status" value="1"/>
</dbReference>
<dbReference type="CDD" id="cd16147">
    <property type="entry name" value="G6S"/>
    <property type="match status" value="1"/>
</dbReference>
<feature type="compositionally biased region" description="Basic and acidic residues" evidence="13">
    <location>
        <begin position="1846"/>
        <end position="1869"/>
    </location>
</feature>
<keyword evidence="8" id="KW-0378">Hydrolase</keyword>
<dbReference type="SUPFAM" id="SSF53649">
    <property type="entry name" value="Alkaline phosphatase-like"/>
    <property type="match status" value="1"/>
</dbReference>
<evidence type="ECO:0000256" key="9">
    <source>
        <dbReference type="ARBA" id="ARBA00022824"/>
    </source>
</evidence>
<dbReference type="PROSITE" id="PS00523">
    <property type="entry name" value="SULFATASE_1"/>
    <property type="match status" value="1"/>
</dbReference>
<evidence type="ECO:0000256" key="2">
    <source>
        <dbReference type="ARBA" id="ARBA00004240"/>
    </source>
</evidence>
<feature type="region of interest" description="Disordered" evidence="13">
    <location>
        <begin position="1363"/>
        <end position="1463"/>
    </location>
</feature>
<dbReference type="FunFam" id="3.40.720.10:FF:000050">
    <property type="entry name" value="Extracellular sulfatase SULF-1"/>
    <property type="match status" value="1"/>
</dbReference>
<keyword evidence="12" id="KW-0325">Glycoprotein</keyword>
<dbReference type="InterPro" id="IPR017850">
    <property type="entry name" value="Alkaline_phosphatase_core_sf"/>
</dbReference>
<keyword evidence="7" id="KW-0732">Signal</keyword>
<evidence type="ECO:0000256" key="10">
    <source>
        <dbReference type="ARBA" id="ARBA00022837"/>
    </source>
</evidence>
<feature type="region of interest" description="Disordered" evidence="13">
    <location>
        <begin position="205"/>
        <end position="224"/>
    </location>
</feature>
<comment type="similarity">
    <text evidence="5">Belongs to the sulfatase family.</text>
</comment>
<evidence type="ECO:0000256" key="4">
    <source>
        <dbReference type="ARBA" id="ARBA00004348"/>
    </source>
</evidence>
<feature type="compositionally biased region" description="Polar residues" evidence="13">
    <location>
        <begin position="1375"/>
        <end position="1385"/>
    </location>
</feature>
<feature type="region of interest" description="Disordered" evidence="13">
    <location>
        <begin position="369"/>
        <end position="407"/>
    </location>
</feature>
<dbReference type="PANTHER" id="PTHR43108:SF16">
    <property type="entry name" value="EXTRACELLULAR SULFATASE SULF-1 HOMOLOG"/>
    <property type="match status" value="1"/>
</dbReference>
<feature type="compositionally biased region" description="Basic and acidic residues" evidence="13">
    <location>
        <begin position="81"/>
        <end position="94"/>
    </location>
</feature>